<dbReference type="OrthoDB" id="1952281at2"/>
<protein>
    <submittedName>
        <fullName evidence="3">Sporulation related domain-containing protein</fullName>
    </submittedName>
</protein>
<dbReference type="GO" id="GO:0042834">
    <property type="term" value="F:peptidoglycan binding"/>
    <property type="evidence" value="ECO:0007669"/>
    <property type="project" value="InterPro"/>
</dbReference>
<evidence type="ECO:0000313" key="4">
    <source>
        <dbReference type="Proteomes" id="UP000198577"/>
    </source>
</evidence>
<dbReference type="PROSITE" id="PS51724">
    <property type="entry name" value="SPOR"/>
    <property type="match status" value="1"/>
</dbReference>
<keyword evidence="4" id="KW-1185">Reference proteome</keyword>
<dbReference type="AlphaFoldDB" id="A0A1I5SIN0"/>
<dbReference type="STRING" id="937334.SAMN05444406_102152"/>
<feature type="region of interest" description="Disordered" evidence="1">
    <location>
        <begin position="57"/>
        <end position="87"/>
    </location>
</feature>
<reference evidence="3 4" key="1">
    <citation type="submission" date="2016-10" db="EMBL/GenBank/DDBJ databases">
        <authorList>
            <person name="de Groot N.N."/>
        </authorList>
    </citation>
    <scope>NUCLEOTIDE SEQUENCE [LARGE SCALE GENOMIC DNA]</scope>
    <source>
        <strain evidence="3 4">DSM 20678</strain>
    </source>
</reference>
<gene>
    <name evidence="3" type="ORF">SAMN05444406_102152</name>
</gene>
<accession>A0A1I5SIN0</accession>
<sequence>MRYSRLKRRNRRRYTSMILLGLLLFLAVYIGSASAAGNFISRIVTSFLGSFTSTNQGEDDASVQAPNTQLTVPNKTDKTPNEGSSQKVTEQLDIAPFNLYAIQLGAFTNKENAEVAAKELQAKGGAGYILNDKYFRLLAMGYASEADAQKVKQQLEKEGIESQIYSISAPGVNMEITASADKVNSVKSAFSLWIDKTKALEGIVKNLDTSAISVEDARKDIEAMVGAFNSTLEQLKAYSATQESNHILAGLQELYQNSIESLNGIFAENVVDRVATSSKIKYTYIDMVYKYKQYMDKITSE</sequence>
<evidence type="ECO:0000259" key="2">
    <source>
        <dbReference type="PROSITE" id="PS51724"/>
    </source>
</evidence>
<dbReference type="Gene3D" id="3.30.70.1070">
    <property type="entry name" value="Sporulation related repeat"/>
    <property type="match status" value="1"/>
</dbReference>
<evidence type="ECO:0000256" key="1">
    <source>
        <dbReference type="SAM" id="MobiDB-lite"/>
    </source>
</evidence>
<organism evidence="3 4">
    <name type="scientific">Caldicoprobacter faecalis</name>
    <dbReference type="NCBI Taxonomy" id="937334"/>
    <lineage>
        <taxon>Bacteria</taxon>
        <taxon>Bacillati</taxon>
        <taxon>Bacillota</taxon>
        <taxon>Clostridia</taxon>
        <taxon>Caldicoprobacterales</taxon>
        <taxon>Caldicoprobacteraceae</taxon>
        <taxon>Caldicoprobacter</taxon>
    </lineage>
</organism>
<proteinExistence type="predicted"/>
<dbReference type="InterPro" id="IPR036680">
    <property type="entry name" value="SPOR-like_sf"/>
</dbReference>
<dbReference type="InterPro" id="IPR007730">
    <property type="entry name" value="SPOR-like_dom"/>
</dbReference>
<dbReference type="RefSeq" id="WP_092281877.1">
    <property type="nucleotide sequence ID" value="NZ_FOXR01000002.1"/>
</dbReference>
<feature type="domain" description="SPOR" evidence="2">
    <location>
        <begin position="94"/>
        <end position="168"/>
    </location>
</feature>
<name>A0A1I5SIN0_9FIRM</name>
<dbReference type="Proteomes" id="UP000198577">
    <property type="component" value="Unassembled WGS sequence"/>
</dbReference>
<evidence type="ECO:0000313" key="3">
    <source>
        <dbReference type="EMBL" id="SFP70634.1"/>
    </source>
</evidence>
<dbReference type="EMBL" id="FOXR01000002">
    <property type="protein sequence ID" value="SFP70634.1"/>
    <property type="molecule type" value="Genomic_DNA"/>
</dbReference>
<dbReference type="Pfam" id="PF05036">
    <property type="entry name" value="SPOR"/>
    <property type="match status" value="1"/>
</dbReference>
<feature type="compositionally biased region" description="Polar residues" evidence="1">
    <location>
        <begin position="64"/>
        <end position="74"/>
    </location>
</feature>
<dbReference type="SUPFAM" id="SSF110997">
    <property type="entry name" value="Sporulation related repeat"/>
    <property type="match status" value="1"/>
</dbReference>